<organism evidence="2 3">
    <name type="scientific">Stieleria magnilauensis</name>
    <dbReference type="NCBI Taxonomy" id="2527963"/>
    <lineage>
        <taxon>Bacteria</taxon>
        <taxon>Pseudomonadati</taxon>
        <taxon>Planctomycetota</taxon>
        <taxon>Planctomycetia</taxon>
        <taxon>Pirellulales</taxon>
        <taxon>Pirellulaceae</taxon>
        <taxon>Stieleria</taxon>
    </lineage>
</organism>
<dbReference type="Proteomes" id="UP000318081">
    <property type="component" value="Chromosome"/>
</dbReference>
<evidence type="ECO:0000313" key="3">
    <source>
        <dbReference type="Proteomes" id="UP000318081"/>
    </source>
</evidence>
<dbReference type="Pfam" id="PF04972">
    <property type="entry name" value="BON"/>
    <property type="match status" value="1"/>
</dbReference>
<evidence type="ECO:0000313" key="2">
    <source>
        <dbReference type="EMBL" id="QDV83727.1"/>
    </source>
</evidence>
<keyword evidence="3" id="KW-1185">Reference proteome</keyword>
<accession>A0ABX5XPQ5</accession>
<dbReference type="EMBL" id="CP036432">
    <property type="protein sequence ID" value="QDV83727.1"/>
    <property type="molecule type" value="Genomic_DNA"/>
</dbReference>
<dbReference type="Gene3D" id="3.30.1340.30">
    <property type="match status" value="1"/>
</dbReference>
<reference evidence="2 3" key="1">
    <citation type="submission" date="2019-02" db="EMBL/GenBank/DDBJ databases">
        <title>Deep-cultivation of Planctomycetes and their phenomic and genomic characterization uncovers novel biology.</title>
        <authorList>
            <person name="Wiegand S."/>
            <person name="Jogler M."/>
            <person name="Boedeker C."/>
            <person name="Pinto D."/>
            <person name="Vollmers J."/>
            <person name="Rivas-Marin E."/>
            <person name="Kohn T."/>
            <person name="Peeters S.H."/>
            <person name="Heuer A."/>
            <person name="Rast P."/>
            <person name="Oberbeckmann S."/>
            <person name="Bunk B."/>
            <person name="Jeske O."/>
            <person name="Meyerdierks A."/>
            <person name="Storesund J.E."/>
            <person name="Kallscheuer N."/>
            <person name="Luecker S."/>
            <person name="Lage O.M."/>
            <person name="Pohl T."/>
            <person name="Merkel B.J."/>
            <person name="Hornburger P."/>
            <person name="Mueller R.-W."/>
            <person name="Bruemmer F."/>
            <person name="Labrenz M."/>
            <person name="Spormann A.M."/>
            <person name="Op den Camp H."/>
            <person name="Overmann J."/>
            <person name="Amann R."/>
            <person name="Jetten M.S.M."/>
            <person name="Mascher T."/>
            <person name="Medema M.H."/>
            <person name="Devos D.P."/>
            <person name="Kaster A.-K."/>
            <person name="Ovreas L."/>
            <person name="Rohde M."/>
            <person name="Galperin M.Y."/>
            <person name="Jogler C."/>
        </authorList>
    </citation>
    <scope>NUCLEOTIDE SEQUENCE [LARGE SCALE GENOMIC DNA]</scope>
    <source>
        <strain evidence="2 3">TBK1r</strain>
    </source>
</reference>
<feature type="domain" description="BON" evidence="1">
    <location>
        <begin position="59"/>
        <end position="127"/>
    </location>
</feature>
<sequence>MNVVSTKQRCSSPTGRSVEQVDRTVGVEKCDDTDAGLPFDDAEERSPTRLTVLPVIQPCGCRVVAGVQSRWARSGYAALRDISCRCDDGVLVIDGSVPSFFVKQMAQELARTVDGVQRVQNRLIVKDVGSEKQ</sequence>
<dbReference type="InterPro" id="IPR007055">
    <property type="entry name" value="BON_dom"/>
</dbReference>
<proteinExistence type="predicted"/>
<dbReference type="RefSeq" id="WP_145210959.1">
    <property type="nucleotide sequence ID" value="NZ_CP036432.1"/>
</dbReference>
<name>A0ABX5XPQ5_9BACT</name>
<protein>
    <submittedName>
        <fullName evidence="2">BON domain protein</fullName>
    </submittedName>
</protein>
<gene>
    <name evidence="2" type="ORF">TBK1r_26690</name>
</gene>
<evidence type="ECO:0000259" key="1">
    <source>
        <dbReference type="PROSITE" id="PS50914"/>
    </source>
</evidence>
<dbReference type="PROSITE" id="PS50914">
    <property type="entry name" value="BON"/>
    <property type="match status" value="1"/>
</dbReference>